<evidence type="ECO:0000256" key="1">
    <source>
        <dbReference type="SAM" id="MobiDB-lite"/>
    </source>
</evidence>
<reference evidence="2 3" key="1">
    <citation type="journal article" date="2019" name="Nat. Med.">
        <title>A library of human gut bacterial isolates paired with longitudinal multiomics data enables mechanistic microbiome research.</title>
        <authorList>
            <person name="Poyet M."/>
            <person name="Groussin M."/>
            <person name="Gibbons S.M."/>
            <person name="Avila-Pacheco J."/>
            <person name="Jiang X."/>
            <person name="Kearney S.M."/>
            <person name="Perrotta A.R."/>
            <person name="Berdy B."/>
            <person name="Zhao S."/>
            <person name="Lieberman T.D."/>
            <person name="Swanson P.K."/>
            <person name="Smith M."/>
            <person name="Roesemann S."/>
            <person name="Alexander J.E."/>
            <person name="Rich S.A."/>
            <person name="Livny J."/>
            <person name="Vlamakis H."/>
            <person name="Clish C."/>
            <person name="Bullock K."/>
            <person name="Deik A."/>
            <person name="Scott J."/>
            <person name="Pierce K.A."/>
            <person name="Xavier R.J."/>
            <person name="Alm E.J."/>
        </authorList>
    </citation>
    <scope>NUCLEOTIDE SEQUENCE [LARGE SCALE GENOMIC DNA]</scope>
    <source>
        <strain evidence="2 3">BIOML-A6</strain>
    </source>
</reference>
<feature type="compositionally biased region" description="Basic residues" evidence="1">
    <location>
        <begin position="106"/>
        <end position="117"/>
    </location>
</feature>
<organism evidence="2 3">
    <name type="scientific">Bacteroides cellulosilyticus</name>
    <dbReference type="NCBI Taxonomy" id="246787"/>
    <lineage>
        <taxon>Bacteria</taxon>
        <taxon>Pseudomonadati</taxon>
        <taxon>Bacteroidota</taxon>
        <taxon>Bacteroidia</taxon>
        <taxon>Bacteroidales</taxon>
        <taxon>Bacteroidaceae</taxon>
        <taxon>Bacteroides</taxon>
    </lineage>
</organism>
<dbReference type="Proteomes" id="UP000448877">
    <property type="component" value="Unassembled WGS sequence"/>
</dbReference>
<protein>
    <recommendedName>
        <fullName evidence="4">HK97 gp10 family phage protein</fullName>
    </recommendedName>
</protein>
<dbReference type="EMBL" id="VVYV01000029">
    <property type="protein sequence ID" value="KAA5415992.1"/>
    <property type="molecule type" value="Genomic_DNA"/>
</dbReference>
<evidence type="ECO:0000313" key="3">
    <source>
        <dbReference type="Proteomes" id="UP000448877"/>
    </source>
</evidence>
<proteinExistence type="predicted"/>
<evidence type="ECO:0000313" key="2">
    <source>
        <dbReference type="EMBL" id="KAA5415992.1"/>
    </source>
</evidence>
<name>A0A642PTR7_9BACE</name>
<sequence>MKENLIKVTIINKQALDALTAGLSGIDKDSAIKSGLSKGGEVIKRGGMERLKKRMRAGPGGKTGNLLRSFTVRVKREKLGVLAGFQKGKNGGNHSHLVDLGTVERMRKHKSRKRGGKGGRTGAATPNYFWNDTNDLDKEKAMVEIGTGIAEFVEKVKAKCV</sequence>
<comment type="caution">
    <text evidence="2">The sequence shown here is derived from an EMBL/GenBank/DDBJ whole genome shotgun (WGS) entry which is preliminary data.</text>
</comment>
<feature type="region of interest" description="Disordered" evidence="1">
    <location>
        <begin position="106"/>
        <end position="126"/>
    </location>
</feature>
<dbReference type="AlphaFoldDB" id="A0A642PTR7"/>
<gene>
    <name evidence="2" type="ORF">F2Y81_16645</name>
</gene>
<evidence type="ECO:0008006" key="4">
    <source>
        <dbReference type="Google" id="ProtNLM"/>
    </source>
</evidence>
<dbReference type="RefSeq" id="WP_149920268.1">
    <property type="nucleotide sequence ID" value="NZ_JBDMOC010000004.1"/>
</dbReference>
<accession>A0A642PTR7</accession>